<dbReference type="PANTHER" id="PTHR11575">
    <property type="entry name" value="5'-NUCLEOTIDASE-RELATED"/>
    <property type="match status" value="1"/>
</dbReference>
<dbReference type="InterPro" id="IPR006179">
    <property type="entry name" value="5_nucleotidase/apyrase"/>
</dbReference>
<accession>A0A9D8KCY8</accession>
<dbReference type="EMBL" id="JAFGIX010000022">
    <property type="protein sequence ID" value="MBN1572409.1"/>
    <property type="molecule type" value="Genomic_DNA"/>
</dbReference>
<reference evidence="1" key="1">
    <citation type="journal article" date="2021" name="Environ. Microbiol.">
        <title>Genomic characterization of three novel Desulfobacterota classes expand the metabolic and phylogenetic diversity of the phylum.</title>
        <authorList>
            <person name="Murphy C.L."/>
            <person name="Biggerstaff J."/>
            <person name="Eichhorn A."/>
            <person name="Ewing E."/>
            <person name="Shahan R."/>
            <person name="Soriano D."/>
            <person name="Stewart S."/>
            <person name="VanMol K."/>
            <person name="Walker R."/>
            <person name="Walters P."/>
            <person name="Elshahed M.S."/>
            <person name="Youssef N.H."/>
        </authorList>
    </citation>
    <scope>NUCLEOTIDE SEQUENCE</scope>
    <source>
        <strain evidence="1">Zod_Metabat.24</strain>
    </source>
</reference>
<dbReference type="GO" id="GO:0009166">
    <property type="term" value="P:nucleotide catabolic process"/>
    <property type="evidence" value="ECO:0007669"/>
    <property type="project" value="InterPro"/>
</dbReference>
<evidence type="ECO:0000313" key="2">
    <source>
        <dbReference type="Proteomes" id="UP000809273"/>
    </source>
</evidence>
<dbReference type="PANTHER" id="PTHR11575:SF24">
    <property type="entry name" value="5'-NUCLEOTIDASE"/>
    <property type="match status" value="1"/>
</dbReference>
<dbReference type="GO" id="GO:0016787">
    <property type="term" value="F:hydrolase activity"/>
    <property type="evidence" value="ECO:0007669"/>
    <property type="project" value="InterPro"/>
</dbReference>
<dbReference type="SUPFAM" id="SSF56300">
    <property type="entry name" value="Metallo-dependent phosphatases"/>
    <property type="match status" value="1"/>
</dbReference>
<dbReference type="Proteomes" id="UP000809273">
    <property type="component" value="Unassembled WGS sequence"/>
</dbReference>
<protein>
    <submittedName>
        <fullName evidence="1">Uncharacterized protein</fullName>
    </submittedName>
</protein>
<reference evidence="1" key="2">
    <citation type="submission" date="2021-01" db="EMBL/GenBank/DDBJ databases">
        <authorList>
            <person name="Hahn C.R."/>
            <person name="Youssef N.H."/>
            <person name="Elshahed M."/>
        </authorList>
    </citation>
    <scope>NUCLEOTIDE SEQUENCE</scope>
    <source>
        <strain evidence="1">Zod_Metabat.24</strain>
    </source>
</reference>
<dbReference type="Gene3D" id="3.60.21.10">
    <property type="match status" value="1"/>
</dbReference>
<comment type="caution">
    <text evidence="1">The sequence shown here is derived from an EMBL/GenBank/DDBJ whole genome shotgun (WGS) entry which is preliminary data.</text>
</comment>
<dbReference type="GO" id="GO:0030288">
    <property type="term" value="C:outer membrane-bounded periplasmic space"/>
    <property type="evidence" value="ECO:0007669"/>
    <property type="project" value="TreeGrafter"/>
</dbReference>
<evidence type="ECO:0000313" key="1">
    <source>
        <dbReference type="EMBL" id="MBN1572409.1"/>
    </source>
</evidence>
<gene>
    <name evidence="1" type="ORF">JW984_04350</name>
</gene>
<proteinExistence type="predicted"/>
<sequence>MVDAGNSLFERIRVSSLTEDLDLTSAKYSALGMSEIGYDIVNVGQNDLAGGLDYLKELTESASFTPISANLLSVGTMEPVFKATVVKEVEGKRIGFFGVMGGTASGAHDVDTFIITDPERAAKKAVEELRGSCDLVVALLAMERVEANLLAKNVPGIDLVITLSRPNPIPRPIEVGNTTMVAGDKQGKRIGRVTVTFGGSGKKTYTGEILPAGLLVKRDPKVSKVENEYYHWLKEHHPAAVGE</sequence>
<name>A0A9D8KCY8_9DELT</name>
<dbReference type="AlphaFoldDB" id="A0A9D8KCY8"/>
<dbReference type="InterPro" id="IPR029052">
    <property type="entry name" value="Metallo-depent_PP-like"/>
</dbReference>
<organism evidence="1 2">
    <name type="scientific">Candidatus Zymogenus saltonus</name>
    <dbReference type="NCBI Taxonomy" id="2844893"/>
    <lineage>
        <taxon>Bacteria</taxon>
        <taxon>Deltaproteobacteria</taxon>
        <taxon>Candidatus Zymogenia</taxon>
        <taxon>Candidatus Zymogeniales</taxon>
        <taxon>Candidatus Zymogenaceae</taxon>
        <taxon>Candidatus Zymogenus</taxon>
    </lineage>
</organism>